<dbReference type="EMBL" id="BAAAYG010000003">
    <property type="protein sequence ID" value="GAA3281237.1"/>
    <property type="molecule type" value="Genomic_DNA"/>
</dbReference>
<proteinExistence type="predicted"/>
<accession>A0ABP6RAK2</accession>
<feature type="transmembrane region" description="Helical" evidence="2">
    <location>
        <begin position="284"/>
        <end position="306"/>
    </location>
</feature>
<feature type="transmembrane region" description="Helical" evidence="2">
    <location>
        <begin position="256"/>
        <end position="277"/>
    </location>
</feature>
<evidence type="ECO:0000313" key="5">
    <source>
        <dbReference type="Proteomes" id="UP001501736"/>
    </source>
</evidence>
<feature type="region of interest" description="Disordered" evidence="1">
    <location>
        <begin position="345"/>
        <end position="386"/>
    </location>
</feature>
<reference evidence="5" key="1">
    <citation type="journal article" date="2019" name="Int. J. Syst. Evol. Microbiol.">
        <title>The Global Catalogue of Microorganisms (GCM) 10K type strain sequencing project: providing services to taxonomists for standard genome sequencing and annotation.</title>
        <authorList>
            <consortium name="The Broad Institute Genomics Platform"/>
            <consortium name="The Broad Institute Genome Sequencing Center for Infectious Disease"/>
            <person name="Wu L."/>
            <person name="Ma J."/>
        </authorList>
    </citation>
    <scope>NUCLEOTIDE SEQUENCE [LARGE SCALE GENOMIC DNA]</scope>
    <source>
        <strain evidence="5">JCM 11483</strain>
    </source>
</reference>
<evidence type="ECO:0000256" key="2">
    <source>
        <dbReference type="SAM" id="Phobius"/>
    </source>
</evidence>
<evidence type="ECO:0000313" key="4">
    <source>
        <dbReference type="EMBL" id="GAA3281237.1"/>
    </source>
</evidence>
<sequence>MMYGWMTRIRRWPYTFAVCLSLAVGVAAMVASAQVGVPMKDPDGFLGPAYVRLPLLALLIFATGIIPAALRRRSWRELPQGVIDVVRHEWSLYRVFAIGIGLLAFYCCYVGYRNLKNVLPIYRDGVLFDEQLLAFDRWLGGGVDPAVLLHTILGTGLTADFLSFIYLAYLPLVPISLGFFLVCSRRISVGAWYATALSLNWVLGVVSYYLIPSLGPIFARPDLFRVLPETGVSDLQGALLYNRLDFLADPTMSEKIHGIAGFASLHVSVTFTAALFMHYTGQRLLMRVCAWAFFGLTMVATLYFGWHYIPDNVAGMAIGWGSVAIGAWATGNTRRRRRSAEEAVLDAELADQDDDEAVARPVSAGAAATPESPVVAEAESTLRDRR</sequence>
<keyword evidence="2" id="KW-0812">Transmembrane</keyword>
<dbReference type="CDD" id="cd03386">
    <property type="entry name" value="PAP2_Aur1_like"/>
    <property type="match status" value="1"/>
</dbReference>
<keyword evidence="2" id="KW-1133">Transmembrane helix</keyword>
<feature type="compositionally biased region" description="Low complexity" evidence="1">
    <location>
        <begin position="359"/>
        <end position="368"/>
    </location>
</feature>
<dbReference type="Pfam" id="PF14378">
    <property type="entry name" value="PAP2_3"/>
    <property type="match status" value="1"/>
</dbReference>
<feature type="compositionally biased region" description="Acidic residues" evidence="1">
    <location>
        <begin position="345"/>
        <end position="356"/>
    </location>
</feature>
<name>A0ABP6RAK2_9MICC</name>
<evidence type="ECO:0000259" key="3">
    <source>
        <dbReference type="Pfam" id="PF14378"/>
    </source>
</evidence>
<gene>
    <name evidence="4" type="ORF">GCM10020260_06510</name>
</gene>
<feature type="transmembrane region" description="Helical" evidence="2">
    <location>
        <begin position="190"/>
        <end position="211"/>
    </location>
</feature>
<organism evidence="4 5">
    <name type="scientific">Nesterenkonia halobia</name>
    <dbReference type="NCBI Taxonomy" id="37922"/>
    <lineage>
        <taxon>Bacteria</taxon>
        <taxon>Bacillati</taxon>
        <taxon>Actinomycetota</taxon>
        <taxon>Actinomycetes</taxon>
        <taxon>Micrococcales</taxon>
        <taxon>Micrococcaceae</taxon>
        <taxon>Nesterenkonia</taxon>
    </lineage>
</organism>
<dbReference type="Proteomes" id="UP001501736">
    <property type="component" value="Unassembled WGS sequence"/>
</dbReference>
<feature type="transmembrane region" description="Helical" evidence="2">
    <location>
        <begin position="49"/>
        <end position="70"/>
    </location>
</feature>
<keyword evidence="5" id="KW-1185">Reference proteome</keyword>
<keyword evidence="2" id="KW-0472">Membrane</keyword>
<comment type="caution">
    <text evidence="4">The sequence shown here is derived from an EMBL/GenBank/DDBJ whole genome shotgun (WGS) entry which is preliminary data.</text>
</comment>
<evidence type="ECO:0000256" key="1">
    <source>
        <dbReference type="SAM" id="MobiDB-lite"/>
    </source>
</evidence>
<feature type="transmembrane region" description="Helical" evidence="2">
    <location>
        <begin position="161"/>
        <end position="183"/>
    </location>
</feature>
<feature type="transmembrane region" description="Helical" evidence="2">
    <location>
        <begin position="312"/>
        <end position="330"/>
    </location>
</feature>
<feature type="transmembrane region" description="Helical" evidence="2">
    <location>
        <begin position="91"/>
        <end position="112"/>
    </location>
</feature>
<feature type="domain" description="Inositolphosphotransferase Aur1/Ipt1" evidence="3">
    <location>
        <begin position="131"/>
        <end position="324"/>
    </location>
</feature>
<dbReference type="InterPro" id="IPR026841">
    <property type="entry name" value="Aur1/Ipt1"/>
</dbReference>
<dbReference type="Gene3D" id="1.20.144.10">
    <property type="entry name" value="Phosphatidic acid phosphatase type 2/haloperoxidase"/>
    <property type="match status" value="1"/>
</dbReference>
<protein>
    <recommendedName>
        <fullName evidence="3">Inositolphosphotransferase Aur1/Ipt1 domain-containing protein</fullName>
    </recommendedName>
</protein>